<comment type="similarity">
    <text evidence="1">Belongs to the thymidine/pyrimidine-nucleoside phosphorylase family.</text>
</comment>
<dbReference type="InterPro" id="IPR000312">
    <property type="entry name" value="Glycosyl_Trfase_fam3"/>
</dbReference>
<dbReference type="InterPro" id="IPR013102">
    <property type="entry name" value="PYNP_C"/>
</dbReference>
<keyword evidence="5" id="KW-0808">Transferase</keyword>
<dbReference type="InterPro" id="IPR036566">
    <property type="entry name" value="PYNP-like_C_sf"/>
</dbReference>
<evidence type="ECO:0000313" key="9">
    <source>
        <dbReference type="Proteomes" id="UP001416858"/>
    </source>
</evidence>
<dbReference type="InterPro" id="IPR035902">
    <property type="entry name" value="Nuc_phospho_transferase"/>
</dbReference>
<dbReference type="InterPro" id="IPR017459">
    <property type="entry name" value="Glycosyl_Trfase_fam3_N_dom"/>
</dbReference>
<evidence type="ECO:0000256" key="3">
    <source>
        <dbReference type="ARBA" id="ARBA00011892"/>
    </source>
</evidence>
<evidence type="ECO:0000256" key="2">
    <source>
        <dbReference type="ARBA" id="ARBA00011738"/>
    </source>
</evidence>
<comment type="subunit">
    <text evidence="2">Homodimer.</text>
</comment>
<dbReference type="SMART" id="SM00941">
    <property type="entry name" value="PYNP_C"/>
    <property type="match status" value="1"/>
</dbReference>
<dbReference type="SUPFAM" id="SSF52418">
    <property type="entry name" value="Nucleoside phosphorylase/phosphoribosyltransferase catalytic domain"/>
    <property type="match status" value="1"/>
</dbReference>
<dbReference type="InterPro" id="IPR000053">
    <property type="entry name" value="Thymidine/pyrmidine_PPase"/>
</dbReference>
<dbReference type="SUPFAM" id="SSF47648">
    <property type="entry name" value="Nucleoside phosphorylase/phosphoribosyltransferase N-terminal domain"/>
    <property type="match status" value="1"/>
</dbReference>
<dbReference type="PIRSF" id="PIRSF000478">
    <property type="entry name" value="TP_PyNP"/>
    <property type="match status" value="1"/>
</dbReference>
<dbReference type="Proteomes" id="UP001416858">
    <property type="component" value="Unassembled WGS sequence"/>
</dbReference>
<dbReference type="InterPro" id="IPR036320">
    <property type="entry name" value="Glycosyl_Trfase_fam3_N_dom_sf"/>
</dbReference>
<evidence type="ECO:0000256" key="6">
    <source>
        <dbReference type="ARBA" id="ARBA00048550"/>
    </source>
</evidence>
<dbReference type="Pfam" id="PF07831">
    <property type="entry name" value="PYNP_C"/>
    <property type="match status" value="1"/>
</dbReference>
<dbReference type="EC" id="2.4.2.4" evidence="3"/>
<dbReference type="PANTHER" id="PTHR10515:SF0">
    <property type="entry name" value="THYMIDINE PHOSPHORYLASE"/>
    <property type="match status" value="1"/>
</dbReference>
<dbReference type="Pfam" id="PF02885">
    <property type="entry name" value="Glycos_trans_3N"/>
    <property type="match status" value="1"/>
</dbReference>
<dbReference type="InterPro" id="IPR017872">
    <property type="entry name" value="Pyrmidine_PPase_CS"/>
</dbReference>
<protein>
    <recommendedName>
        <fullName evidence="3">thymidine phosphorylase</fullName>
        <ecNumber evidence="3">2.4.2.4</ecNumber>
    </recommendedName>
</protein>
<evidence type="ECO:0000256" key="4">
    <source>
        <dbReference type="ARBA" id="ARBA00022676"/>
    </source>
</evidence>
<evidence type="ECO:0000256" key="1">
    <source>
        <dbReference type="ARBA" id="ARBA00006915"/>
    </source>
</evidence>
<dbReference type="PANTHER" id="PTHR10515">
    <property type="entry name" value="THYMIDINE PHOSPHORYLASE"/>
    <property type="match status" value="1"/>
</dbReference>
<keyword evidence="9" id="KW-1185">Reference proteome</keyword>
<dbReference type="EMBL" id="BAABRO010000001">
    <property type="protein sequence ID" value="GAA5505186.1"/>
    <property type="molecule type" value="Genomic_DNA"/>
</dbReference>
<dbReference type="SUPFAM" id="SSF54680">
    <property type="entry name" value="Pyrimidine nucleoside phosphorylase C-terminal domain"/>
    <property type="match status" value="1"/>
</dbReference>
<dbReference type="Gene3D" id="1.20.970.10">
    <property type="entry name" value="Transferase, Pyrimidine Nucleoside Phosphorylase, Chain C"/>
    <property type="match status" value="1"/>
</dbReference>
<dbReference type="Gene3D" id="3.90.1170.30">
    <property type="entry name" value="Pyrimidine nucleoside phosphorylase-like, C-terminal domain"/>
    <property type="match status" value="1"/>
</dbReference>
<dbReference type="Gene3D" id="3.40.1030.10">
    <property type="entry name" value="Nucleoside phosphorylase/phosphoribosyltransferase catalytic domain"/>
    <property type="match status" value="1"/>
</dbReference>
<sequence length="426" mass="45641">MLPATLLAKKRDGQTLSDAEIHFLIDGFCSGKVADYQMAALAMAICINGMQPAEISALTGAMVRSGDKLPRCSDRPRVDKHSTGGLGDKVSLILAPLLATCDVDVPMISGRGLGLTGGTLDKLESIQGFRTQLSMEESTKILRKTGVFIIGAGPEIAPADQRLYALRDVTGTVESIALITASILSKKLAARLDALVMDVKVGAGGFMKTLDQARQLAQSLIRVGAQSDLPITAILSDMNQPLGAAIGNAIEVNEAVDVLQGIGPPEVRELTIQLAANALVACHDDLSRDDAVAKLTKHLDSGIAMERFEQMVIAQGGRPDFPRPIGSELMIECPVDGWVEKIDCELLGQIVIELGGGRQQKQDRIDPSVGLQVHCRVGQRVRRGTPILSLHCDKRQHDEYRGPLEKAVIISDQSVRSVPLIIEQLS</sequence>
<accession>A0ABP9VJ03</accession>
<proteinExistence type="inferred from homology"/>
<evidence type="ECO:0000256" key="5">
    <source>
        <dbReference type="ARBA" id="ARBA00022679"/>
    </source>
</evidence>
<feature type="domain" description="Pyrimidine nucleoside phosphorylase C-terminal" evidence="7">
    <location>
        <begin position="338"/>
        <end position="411"/>
    </location>
</feature>
<dbReference type="InterPro" id="IPR018090">
    <property type="entry name" value="Pyrmidine_PPas_bac/euk"/>
</dbReference>
<dbReference type="NCBIfam" id="NF004490">
    <property type="entry name" value="PRK05820.1"/>
    <property type="match status" value="1"/>
</dbReference>
<comment type="catalytic activity">
    <reaction evidence="6">
        <text>thymidine + phosphate = 2-deoxy-alpha-D-ribose 1-phosphate + thymine</text>
        <dbReference type="Rhea" id="RHEA:16037"/>
        <dbReference type="ChEBI" id="CHEBI:17748"/>
        <dbReference type="ChEBI" id="CHEBI:17821"/>
        <dbReference type="ChEBI" id="CHEBI:43474"/>
        <dbReference type="ChEBI" id="CHEBI:57259"/>
        <dbReference type="EC" id="2.4.2.4"/>
    </reaction>
</comment>
<dbReference type="PROSITE" id="PS00647">
    <property type="entry name" value="THYMID_PHOSPHORYLASE"/>
    <property type="match status" value="1"/>
</dbReference>
<dbReference type="RefSeq" id="WP_345682259.1">
    <property type="nucleotide sequence ID" value="NZ_BAABRO010000001.1"/>
</dbReference>
<comment type="caution">
    <text evidence="8">The sequence shown here is derived from an EMBL/GenBank/DDBJ whole genome shotgun (WGS) entry which is preliminary data.</text>
</comment>
<dbReference type="Pfam" id="PF00591">
    <property type="entry name" value="Glycos_transf_3"/>
    <property type="match status" value="1"/>
</dbReference>
<name>A0ABP9VJ03_9BACT</name>
<gene>
    <name evidence="8" type="primary">pdp</name>
    <name evidence="8" type="ORF">Rcae01_00627</name>
</gene>
<evidence type="ECO:0000313" key="8">
    <source>
        <dbReference type="EMBL" id="GAA5505186.1"/>
    </source>
</evidence>
<reference evidence="8 9" key="1">
    <citation type="submission" date="2024-02" db="EMBL/GenBank/DDBJ databases">
        <title>Rhodopirellula caenicola NBRC 110016.</title>
        <authorList>
            <person name="Ichikawa N."/>
            <person name="Katano-Makiyama Y."/>
            <person name="Hidaka K."/>
        </authorList>
    </citation>
    <scope>NUCLEOTIDE SEQUENCE [LARGE SCALE GENOMIC DNA]</scope>
    <source>
        <strain evidence="8 9">NBRC 110016</strain>
    </source>
</reference>
<organism evidence="8 9">
    <name type="scientific">Novipirellula caenicola</name>
    <dbReference type="NCBI Taxonomy" id="1536901"/>
    <lineage>
        <taxon>Bacteria</taxon>
        <taxon>Pseudomonadati</taxon>
        <taxon>Planctomycetota</taxon>
        <taxon>Planctomycetia</taxon>
        <taxon>Pirellulales</taxon>
        <taxon>Pirellulaceae</taxon>
        <taxon>Novipirellula</taxon>
    </lineage>
</organism>
<dbReference type="NCBIfam" id="TIGR02644">
    <property type="entry name" value="Y_phosphoryl"/>
    <property type="match status" value="1"/>
</dbReference>
<evidence type="ECO:0000259" key="7">
    <source>
        <dbReference type="SMART" id="SM00941"/>
    </source>
</evidence>
<keyword evidence="4" id="KW-0328">Glycosyltransferase</keyword>